<accession>A0A833PTV4</accession>
<dbReference type="EMBL" id="WNDV01000008">
    <property type="protein sequence ID" value="KAF1037649.1"/>
    <property type="molecule type" value="Genomic_DNA"/>
</dbReference>
<reference evidence="2" key="1">
    <citation type="journal article" date="2020" name="MBio">
        <title>Horizontal gene transfer to a defensive symbiont with a reduced genome amongst a multipartite beetle microbiome.</title>
        <authorList>
            <person name="Waterworth S.C."/>
            <person name="Florez L.V."/>
            <person name="Rees E.R."/>
            <person name="Hertweck C."/>
            <person name="Kaltenpoth M."/>
            <person name="Kwan J.C."/>
        </authorList>
    </citation>
    <scope>NUCLEOTIDE SEQUENCE [LARGE SCALE GENOMIC DNA]</scope>
</reference>
<evidence type="ECO:0000313" key="2">
    <source>
        <dbReference type="Proteomes" id="UP000467522"/>
    </source>
</evidence>
<dbReference type="Proteomes" id="UP000467522">
    <property type="component" value="Unassembled WGS sequence"/>
</dbReference>
<name>A0A833PTV4_BURL3</name>
<protein>
    <submittedName>
        <fullName evidence="1">Uncharacterized protein</fullName>
    </submittedName>
</protein>
<dbReference type="AlphaFoldDB" id="A0A833PTV4"/>
<proteinExistence type="predicted"/>
<sequence>MLPHIVLLLLGKSGWAAHCFSFCFRSCETRLRSLNQQVALKFGNGIQYLHCHPAGCAGQINATKGKAMNPNAACRQVLNGHAHVHCVTT</sequence>
<organism evidence="1 2">
    <name type="scientific">Burkholderia lata (strain ATCC 17760 / DSM 23089 / LMG 22485 / NCIMB 9086 / R18194 / 383)</name>
    <dbReference type="NCBI Taxonomy" id="482957"/>
    <lineage>
        <taxon>Bacteria</taxon>
        <taxon>Pseudomonadati</taxon>
        <taxon>Pseudomonadota</taxon>
        <taxon>Betaproteobacteria</taxon>
        <taxon>Burkholderiales</taxon>
        <taxon>Burkholderiaceae</taxon>
        <taxon>Burkholderia</taxon>
        <taxon>Burkholderia cepacia complex</taxon>
    </lineage>
</organism>
<comment type="caution">
    <text evidence="1">The sequence shown here is derived from an EMBL/GenBank/DDBJ whole genome shotgun (WGS) entry which is preliminary data.</text>
</comment>
<evidence type="ECO:0000313" key="1">
    <source>
        <dbReference type="EMBL" id="KAF1037649.1"/>
    </source>
</evidence>
<gene>
    <name evidence="1" type="ORF">GAK33_03002</name>
</gene>